<proteinExistence type="predicted"/>
<dbReference type="AlphaFoldDB" id="A0A059ZYZ8"/>
<evidence type="ECO:0000259" key="1">
    <source>
        <dbReference type="Pfam" id="PF00596"/>
    </source>
</evidence>
<feature type="domain" description="Class II aldolase/adducin N-terminal" evidence="1">
    <location>
        <begin position="52"/>
        <end position="188"/>
    </location>
</feature>
<accession>A0A059ZYZ8</accession>
<dbReference type="eggNOG" id="COG0235">
    <property type="taxonomic scope" value="Bacteria"/>
</dbReference>
<dbReference type="Proteomes" id="UP000005522">
    <property type="component" value="Chromosome"/>
</dbReference>
<dbReference type="InterPro" id="IPR001303">
    <property type="entry name" value="Aldolase_II/adducin_N"/>
</dbReference>
<dbReference type="EMBL" id="CP005986">
    <property type="protein sequence ID" value="AIA55142.1"/>
    <property type="molecule type" value="Genomic_DNA"/>
</dbReference>
<evidence type="ECO:0000313" key="2">
    <source>
        <dbReference type="EMBL" id="AIA55142.1"/>
    </source>
</evidence>
<dbReference type="InterPro" id="IPR036409">
    <property type="entry name" value="Aldolase_II/adducin_N_sf"/>
</dbReference>
<dbReference type="Gene3D" id="3.40.225.10">
    <property type="entry name" value="Class II aldolase/adducin N-terminal domain"/>
    <property type="match status" value="1"/>
</dbReference>
<gene>
    <name evidence="2" type="ORF">Acaty_c1274</name>
</gene>
<organism evidence="2 3">
    <name type="scientific">Acidithiobacillus caldus (strain ATCC 51756 / DSM 8584 / KU)</name>
    <dbReference type="NCBI Taxonomy" id="637389"/>
    <lineage>
        <taxon>Bacteria</taxon>
        <taxon>Pseudomonadati</taxon>
        <taxon>Pseudomonadota</taxon>
        <taxon>Acidithiobacillia</taxon>
        <taxon>Acidithiobacillales</taxon>
        <taxon>Acidithiobacillaceae</taxon>
        <taxon>Acidithiobacillus</taxon>
    </lineage>
</organism>
<evidence type="ECO:0000313" key="3">
    <source>
        <dbReference type="Proteomes" id="UP000005522"/>
    </source>
</evidence>
<sequence>MMEAEGVTKFQLYWRPGSAASALEIAELEAWRRRFRALGVLGQEPDRYGGVGFGNLSRRNGAGFWITATQSGALPELGPGGYSRVESWDLAANAVWATGPARPSSEAMSHAAAYDRRPEASWVFHVHAPELWRAAPRLGLPATAADIAYGTPAMAEAVAELVAVAALPCILQMRGHEDGMLAIGSNAESTGRALLRAMAEAAAEIPPQPSRALRR</sequence>
<name>A0A059ZYZ8_ACICK</name>
<protein>
    <recommendedName>
        <fullName evidence="1">Class II aldolase/adducin N-terminal domain-containing protein</fullName>
    </recommendedName>
</protein>
<dbReference type="SUPFAM" id="SSF53639">
    <property type="entry name" value="AraD/HMP-PK domain-like"/>
    <property type="match status" value="1"/>
</dbReference>
<reference evidence="2 3" key="1">
    <citation type="journal article" date="2009" name="J. Bacteriol.">
        <title>Draft genome sequence of the extremely acidophilic bacterium Acidithiobacillus caldus ATCC 51756 reveals metabolic versatility in the genus Acidithiobacillus.</title>
        <authorList>
            <person name="Valdes J."/>
            <person name="Quatrini R."/>
            <person name="Hallberg K."/>
            <person name="Dopson M."/>
            <person name="Valenzuela P.D."/>
            <person name="Holmes D.S."/>
        </authorList>
    </citation>
    <scope>NUCLEOTIDE SEQUENCE [LARGE SCALE GENOMIC DNA]</scope>
    <source>
        <strain evidence="3">ATCC 51756 / DSM 8584 / KU</strain>
    </source>
</reference>
<dbReference type="KEGG" id="acz:Acaty_c1274"/>
<dbReference type="HOGENOM" id="CLU_088910_0_0_6"/>
<dbReference type="Pfam" id="PF00596">
    <property type="entry name" value="Aldolase_II"/>
    <property type="match status" value="1"/>
</dbReference>